<name>A0A380NCQ7_STRGR</name>
<accession>A0A380NCQ7</accession>
<evidence type="ECO:0000313" key="2">
    <source>
        <dbReference type="EMBL" id="SUP36256.1"/>
    </source>
</evidence>
<feature type="transmembrane region" description="Helical" evidence="1">
    <location>
        <begin position="30"/>
        <end position="51"/>
    </location>
</feature>
<protein>
    <submittedName>
        <fullName evidence="2">Uncharacterized protein</fullName>
    </submittedName>
</protein>
<sequence length="52" mass="5715">MLDTTPPEHAPARPDAERRGCLFALSQPPLMIFLLVIGCLLMLGAVHDLFLL</sequence>
<dbReference type="Proteomes" id="UP000254150">
    <property type="component" value="Unassembled WGS sequence"/>
</dbReference>
<keyword evidence="1" id="KW-1133">Transmembrane helix</keyword>
<evidence type="ECO:0000256" key="1">
    <source>
        <dbReference type="SAM" id="Phobius"/>
    </source>
</evidence>
<keyword evidence="1" id="KW-0472">Membrane</keyword>
<gene>
    <name evidence="2" type="ORF">NCTC7807_02220</name>
</gene>
<dbReference type="GeneID" id="300118802"/>
<proteinExistence type="predicted"/>
<keyword evidence="1" id="KW-0812">Transmembrane</keyword>
<dbReference type="RefSeq" id="WP_023420323.1">
    <property type="nucleotide sequence ID" value="NZ_UHID01000005.1"/>
</dbReference>
<dbReference type="EMBL" id="UHID01000005">
    <property type="protein sequence ID" value="SUP36256.1"/>
    <property type="molecule type" value="Genomic_DNA"/>
</dbReference>
<dbReference type="AlphaFoldDB" id="A0A380NCQ7"/>
<reference evidence="2 3" key="1">
    <citation type="submission" date="2018-06" db="EMBL/GenBank/DDBJ databases">
        <authorList>
            <consortium name="Pathogen Informatics"/>
            <person name="Doyle S."/>
        </authorList>
    </citation>
    <scope>NUCLEOTIDE SEQUENCE [LARGE SCALE GENOMIC DNA]</scope>
    <source>
        <strain evidence="2 3">NCTC7807</strain>
    </source>
</reference>
<organism evidence="2 3">
    <name type="scientific">Streptomyces griseus</name>
    <dbReference type="NCBI Taxonomy" id="1911"/>
    <lineage>
        <taxon>Bacteria</taxon>
        <taxon>Bacillati</taxon>
        <taxon>Actinomycetota</taxon>
        <taxon>Actinomycetes</taxon>
        <taxon>Kitasatosporales</taxon>
        <taxon>Streptomycetaceae</taxon>
        <taxon>Streptomyces</taxon>
    </lineage>
</organism>
<evidence type="ECO:0000313" key="3">
    <source>
        <dbReference type="Proteomes" id="UP000254150"/>
    </source>
</evidence>